<evidence type="ECO:0000256" key="1">
    <source>
        <dbReference type="ARBA" id="ARBA00000085"/>
    </source>
</evidence>
<dbReference type="Pfam" id="PF00672">
    <property type="entry name" value="HAMP"/>
    <property type="match status" value="1"/>
</dbReference>
<dbReference type="PRINTS" id="PR00344">
    <property type="entry name" value="BCTRLSENSOR"/>
</dbReference>
<evidence type="ECO:0000259" key="12">
    <source>
        <dbReference type="PROSITE" id="PS50109"/>
    </source>
</evidence>
<dbReference type="SMART" id="SM00387">
    <property type="entry name" value="HATPase_c"/>
    <property type="match status" value="1"/>
</dbReference>
<dbReference type="SUPFAM" id="SSF158472">
    <property type="entry name" value="HAMP domain-like"/>
    <property type="match status" value="1"/>
</dbReference>
<feature type="domain" description="HAMP" evidence="13">
    <location>
        <begin position="72"/>
        <end position="125"/>
    </location>
</feature>
<dbReference type="EC" id="2.7.13.3" evidence="3"/>
<dbReference type="CDD" id="cd00082">
    <property type="entry name" value="HisKA"/>
    <property type="match status" value="1"/>
</dbReference>
<dbReference type="InterPro" id="IPR003594">
    <property type="entry name" value="HATPase_dom"/>
</dbReference>
<dbReference type="SMART" id="SM00304">
    <property type="entry name" value="HAMP"/>
    <property type="match status" value="1"/>
</dbReference>
<dbReference type="InterPro" id="IPR005467">
    <property type="entry name" value="His_kinase_dom"/>
</dbReference>
<comment type="catalytic activity">
    <reaction evidence="1">
        <text>ATP + protein L-histidine = ADP + protein N-phospho-L-histidine.</text>
        <dbReference type="EC" id="2.7.13.3"/>
    </reaction>
</comment>
<dbReference type="InterPro" id="IPR004358">
    <property type="entry name" value="Sig_transdc_His_kin-like_C"/>
</dbReference>
<keyword evidence="4" id="KW-0597">Phosphoprotein</keyword>
<dbReference type="GO" id="GO:0005886">
    <property type="term" value="C:plasma membrane"/>
    <property type="evidence" value="ECO:0007669"/>
    <property type="project" value="UniProtKB-SubCell"/>
</dbReference>
<evidence type="ECO:0000313" key="15">
    <source>
        <dbReference type="Proteomes" id="UP000579945"/>
    </source>
</evidence>
<evidence type="ECO:0000256" key="6">
    <source>
        <dbReference type="ARBA" id="ARBA00022692"/>
    </source>
</evidence>
<evidence type="ECO:0000256" key="3">
    <source>
        <dbReference type="ARBA" id="ARBA00012438"/>
    </source>
</evidence>
<gene>
    <name evidence="14" type="ORF">FHR33_006931</name>
</gene>
<evidence type="ECO:0000256" key="4">
    <source>
        <dbReference type="ARBA" id="ARBA00022553"/>
    </source>
</evidence>
<evidence type="ECO:0000256" key="2">
    <source>
        <dbReference type="ARBA" id="ARBA00004236"/>
    </source>
</evidence>
<dbReference type="EMBL" id="JACIBV010000001">
    <property type="protein sequence ID" value="MBB3731071.1"/>
    <property type="molecule type" value="Genomic_DNA"/>
</dbReference>
<evidence type="ECO:0000256" key="7">
    <source>
        <dbReference type="ARBA" id="ARBA00022777"/>
    </source>
</evidence>
<dbReference type="Gene3D" id="1.10.287.130">
    <property type="match status" value="1"/>
</dbReference>
<dbReference type="GeneID" id="95393186"/>
<dbReference type="InterPro" id="IPR036097">
    <property type="entry name" value="HisK_dim/P_sf"/>
</dbReference>
<evidence type="ECO:0000313" key="14">
    <source>
        <dbReference type="EMBL" id="MBB3731071.1"/>
    </source>
</evidence>
<name>A0A7W5V5P8_9ACTN</name>
<evidence type="ECO:0000256" key="11">
    <source>
        <dbReference type="SAM" id="Phobius"/>
    </source>
</evidence>
<keyword evidence="6 11" id="KW-0812">Transmembrane</keyword>
<dbReference type="InterPro" id="IPR050428">
    <property type="entry name" value="TCS_sensor_his_kinase"/>
</dbReference>
<reference evidence="14 15" key="1">
    <citation type="submission" date="2020-08" db="EMBL/GenBank/DDBJ databases">
        <title>Sequencing the genomes of 1000 actinobacteria strains.</title>
        <authorList>
            <person name="Klenk H.-P."/>
        </authorList>
    </citation>
    <scope>NUCLEOTIDE SEQUENCE [LARGE SCALE GENOMIC DNA]</scope>
    <source>
        <strain evidence="14 15">DSM 44320</strain>
    </source>
</reference>
<dbReference type="Gene3D" id="6.10.340.10">
    <property type="match status" value="1"/>
</dbReference>
<dbReference type="Pfam" id="PF00512">
    <property type="entry name" value="HisKA"/>
    <property type="match status" value="1"/>
</dbReference>
<dbReference type="GO" id="GO:0000155">
    <property type="term" value="F:phosphorelay sensor kinase activity"/>
    <property type="evidence" value="ECO:0007669"/>
    <property type="project" value="InterPro"/>
</dbReference>
<dbReference type="CDD" id="cd00075">
    <property type="entry name" value="HATPase"/>
    <property type="match status" value="1"/>
</dbReference>
<organism evidence="14 15">
    <name type="scientific">Nonomuraea dietziae</name>
    <dbReference type="NCBI Taxonomy" id="65515"/>
    <lineage>
        <taxon>Bacteria</taxon>
        <taxon>Bacillati</taxon>
        <taxon>Actinomycetota</taxon>
        <taxon>Actinomycetes</taxon>
        <taxon>Streptosporangiales</taxon>
        <taxon>Streptosporangiaceae</taxon>
        <taxon>Nonomuraea</taxon>
    </lineage>
</organism>
<sequence>MKLHLRLAMAAGLAAALSVLLVLGAAYYVTCRRAESVMGQIGRWQAEFGWPFLAVAAGGLVIAAFFGWLAAGTSLRPLSTLTATTSRIAVTRDLGLRIAVTRDDEIGKLAASFNTMLDALERSAKAQKQLVADASHELRSPLTAVRTNAELLVRGDVPESERAEVGQAVVLGLEELTGLVSDLVELARDEEPAALVEVVRLDEIVSHQVTRAASHWPETRFTVSVSPTLVRGVPDRLARAVGNLLDNAAKYGAPTDAVEVTLHDGVLEVRDHGPGIPVSDLPFVFDRFYRSAQARAKPGSGLGLAIVRQVVDSHGGTVAAVPAPDGGTLVRLVLPTPA</sequence>
<dbReference type="InterPro" id="IPR003660">
    <property type="entry name" value="HAMP_dom"/>
</dbReference>
<keyword evidence="9" id="KW-0902">Two-component regulatory system</keyword>
<dbReference type="InterPro" id="IPR003661">
    <property type="entry name" value="HisK_dim/P_dom"/>
</dbReference>
<evidence type="ECO:0000256" key="8">
    <source>
        <dbReference type="ARBA" id="ARBA00022989"/>
    </source>
</evidence>
<evidence type="ECO:0000256" key="5">
    <source>
        <dbReference type="ARBA" id="ARBA00022679"/>
    </source>
</evidence>
<dbReference type="SUPFAM" id="SSF47384">
    <property type="entry name" value="Homodimeric domain of signal transducing histidine kinase"/>
    <property type="match status" value="1"/>
</dbReference>
<accession>A0A7W5V5P8</accession>
<evidence type="ECO:0000256" key="9">
    <source>
        <dbReference type="ARBA" id="ARBA00023012"/>
    </source>
</evidence>
<dbReference type="SUPFAM" id="SSF55874">
    <property type="entry name" value="ATPase domain of HSP90 chaperone/DNA topoisomerase II/histidine kinase"/>
    <property type="match status" value="1"/>
</dbReference>
<dbReference type="PANTHER" id="PTHR45436">
    <property type="entry name" value="SENSOR HISTIDINE KINASE YKOH"/>
    <property type="match status" value="1"/>
</dbReference>
<dbReference type="PROSITE" id="PS50885">
    <property type="entry name" value="HAMP"/>
    <property type="match status" value="1"/>
</dbReference>
<dbReference type="InterPro" id="IPR036890">
    <property type="entry name" value="HATPase_C_sf"/>
</dbReference>
<dbReference type="SMART" id="SM00388">
    <property type="entry name" value="HisKA"/>
    <property type="match status" value="1"/>
</dbReference>
<keyword evidence="8 11" id="KW-1133">Transmembrane helix</keyword>
<comment type="subcellular location">
    <subcellularLocation>
        <location evidence="2">Cell membrane</location>
    </subcellularLocation>
</comment>
<keyword evidence="7 14" id="KW-0418">Kinase</keyword>
<dbReference type="Pfam" id="PF02518">
    <property type="entry name" value="HATPase_c"/>
    <property type="match status" value="1"/>
</dbReference>
<proteinExistence type="predicted"/>
<dbReference type="RefSeq" id="WP_183656566.1">
    <property type="nucleotide sequence ID" value="NZ_BAAAXX010000162.1"/>
</dbReference>
<keyword evidence="5" id="KW-0808">Transferase</keyword>
<dbReference type="AlphaFoldDB" id="A0A7W5V5P8"/>
<comment type="caution">
    <text evidence="14">The sequence shown here is derived from an EMBL/GenBank/DDBJ whole genome shotgun (WGS) entry which is preliminary data.</text>
</comment>
<evidence type="ECO:0000259" key="13">
    <source>
        <dbReference type="PROSITE" id="PS50885"/>
    </source>
</evidence>
<feature type="domain" description="Histidine kinase" evidence="12">
    <location>
        <begin position="133"/>
        <end position="338"/>
    </location>
</feature>
<evidence type="ECO:0000256" key="10">
    <source>
        <dbReference type="ARBA" id="ARBA00023136"/>
    </source>
</evidence>
<dbReference type="PROSITE" id="PS50109">
    <property type="entry name" value="HIS_KIN"/>
    <property type="match status" value="1"/>
</dbReference>
<protein>
    <recommendedName>
        <fullName evidence="3">histidine kinase</fullName>
        <ecNumber evidence="3">2.7.13.3</ecNumber>
    </recommendedName>
</protein>
<dbReference type="Gene3D" id="3.30.565.10">
    <property type="entry name" value="Histidine kinase-like ATPase, C-terminal domain"/>
    <property type="match status" value="1"/>
</dbReference>
<dbReference type="PANTHER" id="PTHR45436:SF5">
    <property type="entry name" value="SENSOR HISTIDINE KINASE TRCS"/>
    <property type="match status" value="1"/>
</dbReference>
<feature type="transmembrane region" description="Helical" evidence="11">
    <location>
        <begin position="50"/>
        <end position="71"/>
    </location>
</feature>
<dbReference type="CDD" id="cd06225">
    <property type="entry name" value="HAMP"/>
    <property type="match status" value="1"/>
</dbReference>
<keyword evidence="15" id="KW-1185">Reference proteome</keyword>
<dbReference type="Proteomes" id="UP000579945">
    <property type="component" value="Unassembled WGS sequence"/>
</dbReference>
<keyword evidence="10 11" id="KW-0472">Membrane</keyword>